<evidence type="ECO:0000313" key="2">
    <source>
        <dbReference type="Proteomes" id="UP000694409"/>
    </source>
</evidence>
<dbReference type="GeneTree" id="ENSGT00960000188821"/>
<dbReference type="AlphaFoldDB" id="A0A8C9NXA8"/>
<reference evidence="1" key="1">
    <citation type="submission" date="2025-08" db="UniProtKB">
        <authorList>
            <consortium name="Ensembl"/>
        </authorList>
    </citation>
    <scope>IDENTIFICATION</scope>
</reference>
<evidence type="ECO:0000313" key="1">
    <source>
        <dbReference type="Ensembl" id="ENSSCAP00000023435.1"/>
    </source>
</evidence>
<organism evidence="1 2">
    <name type="scientific">Serinus canaria</name>
    <name type="common">Island canary</name>
    <name type="synonym">Fringilla canaria</name>
    <dbReference type="NCBI Taxonomy" id="9135"/>
    <lineage>
        <taxon>Eukaryota</taxon>
        <taxon>Metazoa</taxon>
        <taxon>Chordata</taxon>
        <taxon>Craniata</taxon>
        <taxon>Vertebrata</taxon>
        <taxon>Euteleostomi</taxon>
        <taxon>Archelosauria</taxon>
        <taxon>Archosauria</taxon>
        <taxon>Dinosauria</taxon>
        <taxon>Saurischia</taxon>
        <taxon>Theropoda</taxon>
        <taxon>Coelurosauria</taxon>
        <taxon>Aves</taxon>
        <taxon>Neognathae</taxon>
        <taxon>Neoaves</taxon>
        <taxon>Telluraves</taxon>
        <taxon>Australaves</taxon>
        <taxon>Passeriformes</taxon>
        <taxon>Passeroidea</taxon>
        <taxon>Fringillidae</taxon>
        <taxon>Carduelinae</taxon>
        <taxon>Serinus</taxon>
    </lineage>
</organism>
<dbReference type="Proteomes" id="UP000694409">
    <property type="component" value="Unassembled WGS sequence"/>
</dbReference>
<dbReference type="OMA" id="PWITTIV"/>
<name>A0A8C9NXA8_SERCA</name>
<accession>A0A8C9NXA8</accession>
<sequence>TRGPVSARGSLTSSQMGRFISFSTWQAFVVTELTPEHQSTEKSQGSFTTYRLTEMLSWRYCLCGDSESIYPQLCSKKAPWITTIVKSFLCPLLLSIPKRPSNVI</sequence>
<dbReference type="Ensembl" id="ENSSCAT00000026098.1">
    <property type="protein sequence ID" value="ENSSCAP00000023435.1"/>
    <property type="gene ID" value="ENSSCAG00000016800.1"/>
</dbReference>
<reference evidence="1" key="2">
    <citation type="submission" date="2025-09" db="UniProtKB">
        <authorList>
            <consortium name="Ensembl"/>
        </authorList>
    </citation>
    <scope>IDENTIFICATION</scope>
</reference>
<protein>
    <submittedName>
        <fullName evidence="1">Uncharacterized protein</fullName>
    </submittedName>
</protein>
<proteinExistence type="predicted"/>
<keyword evidence="2" id="KW-1185">Reference proteome</keyword>